<dbReference type="STRING" id="289078.A0A2X0KJD8"/>
<dbReference type="OrthoDB" id="2533337at2759"/>
<dbReference type="InterPro" id="IPR009030">
    <property type="entry name" value="Growth_fac_rcpt_cys_sf"/>
</dbReference>
<feature type="chain" id="PRO_5030060028" evidence="1">
    <location>
        <begin position="28"/>
        <end position="578"/>
    </location>
</feature>
<dbReference type="SUPFAM" id="SSF57184">
    <property type="entry name" value="Growth factor receptor domain"/>
    <property type="match status" value="1"/>
</dbReference>
<evidence type="ECO:0000313" key="3">
    <source>
        <dbReference type="Proteomes" id="UP000249723"/>
    </source>
</evidence>
<name>A0A2X0KJD8_9BASI</name>
<evidence type="ECO:0000256" key="1">
    <source>
        <dbReference type="SAM" id="SignalP"/>
    </source>
</evidence>
<keyword evidence="1" id="KW-0732">Signal</keyword>
<accession>A0A2X0KJD8</accession>
<dbReference type="Gene3D" id="2.10.220.10">
    <property type="entry name" value="Hormone Receptor, Insulin-like Growth Factor Receptor 1, Chain A, domain 2"/>
    <property type="match status" value="1"/>
</dbReference>
<organism evidence="2 3">
    <name type="scientific">Microbotryum saponariae</name>
    <dbReference type="NCBI Taxonomy" id="289078"/>
    <lineage>
        <taxon>Eukaryota</taxon>
        <taxon>Fungi</taxon>
        <taxon>Dikarya</taxon>
        <taxon>Basidiomycota</taxon>
        <taxon>Pucciniomycotina</taxon>
        <taxon>Microbotryomycetes</taxon>
        <taxon>Microbotryales</taxon>
        <taxon>Microbotryaceae</taxon>
        <taxon>Microbotryum</taxon>
    </lineage>
</organism>
<evidence type="ECO:0000313" key="2">
    <source>
        <dbReference type="EMBL" id="SCZ93782.1"/>
    </source>
</evidence>
<dbReference type="EMBL" id="FMWP01000048">
    <property type="protein sequence ID" value="SCZ93782.1"/>
    <property type="molecule type" value="Genomic_DNA"/>
</dbReference>
<gene>
    <name evidence="2" type="ORF">BZ3500_MVSOF-1268-A1-R1_CHR6-3G08881</name>
</gene>
<feature type="signal peptide" evidence="1">
    <location>
        <begin position="1"/>
        <end position="27"/>
    </location>
</feature>
<dbReference type="AlphaFoldDB" id="A0A2X0KJD8"/>
<sequence>MHAGASSIAAWLSLFAATISFISVIDATPLPNGKTDTTKTNGSKAKDDETCTAVGQFPTAINGACVSCSSQFPEASACTTTAATRWSVAAVYRALGLAGSTRLKLSISKLLTVRSSTGSLSAGACVTVCPISTFSVNNVCTACTSKFQGAAACTTTGATKCNSGFLTGGQCASVCPTGFVNAASTRTCMPCTKFDTLAATCSAGKIATCVPGAYLNAAKNDCIACNTVNKFASACSSSTIVTACTAPYTVSADKKSCILGTAWSIYLLSSIPDTPYQSNARSPGSCGNRAVGKGAQVAVFDSDSSTCYASPSNTSFSTMANLVWDFDSTTIVYGTCKKNNALNPSANARCRDVILTTGSCNLVSDRSSCSTLFTPCAGDQFRNYNGICQDCDDVYDDSLTCDIFNGATSCIAGDYLTNGTCSSCSDFDPNAASCSADGTVDGCNDGWVVSGNSCVVDGSDVAHVGLDTAWSYYPDSSIHNLASLTVLNTNSLDQYDCAESVYDSNFTMAVFDPTSRSCYAANATTALTKSITDVDGASVFVIEVCAANLAQVPTNQGSTCYDIKLDSASCQVNGGSCN</sequence>
<keyword evidence="3" id="KW-1185">Reference proteome</keyword>
<dbReference type="Proteomes" id="UP000249723">
    <property type="component" value="Unassembled WGS sequence"/>
</dbReference>
<proteinExistence type="predicted"/>
<protein>
    <submittedName>
        <fullName evidence="2">BZ3500_MvSof-1268-A1-R1_Chr6-3g08881 protein</fullName>
    </submittedName>
</protein>
<reference evidence="3" key="1">
    <citation type="submission" date="2016-10" db="EMBL/GenBank/DDBJ databases">
        <authorList>
            <person name="Jeantristanb JTB J.-T."/>
            <person name="Ricardo R."/>
        </authorList>
    </citation>
    <scope>NUCLEOTIDE SEQUENCE [LARGE SCALE GENOMIC DNA]</scope>
</reference>